<reference evidence="3" key="2">
    <citation type="submission" date="2025-09" db="UniProtKB">
        <authorList>
            <consortium name="Ensembl"/>
        </authorList>
    </citation>
    <scope>IDENTIFICATION</scope>
</reference>
<dbReference type="InParanoid" id="A0A674IK07"/>
<dbReference type="AlphaFoldDB" id="A0A674IK07"/>
<accession>A0A674IK07</accession>
<evidence type="ECO:0000259" key="2">
    <source>
        <dbReference type="PROSITE" id="PS51497"/>
    </source>
</evidence>
<proteinExistence type="predicted"/>
<reference evidence="3" key="1">
    <citation type="submission" date="2025-08" db="UniProtKB">
        <authorList>
            <consortium name="Ensembl"/>
        </authorList>
    </citation>
    <scope>IDENTIFICATION</scope>
</reference>
<dbReference type="PROSITE" id="PS51497">
    <property type="entry name" value="UMA"/>
    <property type="match status" value="1"/>
</dbReference>
<dbReference type="RefSeq" id="XP_026505220.1">
    <property type="nucleotide sequence ID" value="XM_026649435.1"/>
</dbReference>
<evidence type="ECO:0000313" key="4">
    <source>
        <dbReference type="Proteomes" id="UP000472274"/>
    </source>
</evidence>
<organism evidence="3 4">
    <name type="scientific">Terrapene triunguis</name>
    <name type="common">Three-toed box turtle</name>
    <dbReference type="NCBI Taxonomy" id="2587831"/>
    <lineage>
        <taxon>Eukaryota</taxon>
        <taxon>Metazoa</taxon>
        <taxon>Chordata</taxon>
        <taxon>Craniata</taxon>
        <taxon>Vertebrata</taxon>
        <taxon>Euteleostomi</taxon>
        <taxon>Archelosauria</taxon>
        <taxon>Testudinata</taxon>
        <taxon>Testudines</taxon>
        <taxon>Cryptodira</taxon>
        <taxon>Durocryptodira</taxon>
        <taxon>Testudinoidea</taxon>
        <taxon>Emydidae</taxon>
        <taxon>Terrapene</taxon>
    </lineage>
</organism>
<dbReference type="RefSeq" id="XP_026505222.1">
    <property type="nucleotide sequence ID" value="XM_026649437.1"/>
</dbReference>
<keyword evidence="4" id="KW-1185">Reference proteome</keyword>
<dbReference type="GeneID" id="112110581"/>
<dbReference type="Ensembl" id="ENSTMTT00000008176.1">
    <property type="protein sequence ID" value="ENSTMTP00000007919.1"/>
    <property type="gene ID" value="ENSTMTG00000005771.1"/>
</dbReference>
<protein>
    <submittedName>
        <fullName evidence="3">UBAP1-MVB12-associated (UMA) domain containing 1</fullName>
    </submittedName>
</protein>
<name>A0A674IK07_9SAUR</name>
<evidence type="ECO:0000313" key="3">
    <source>
        <dbReference type="Ensembl" id="ENSTMTP00000007919.1"/>
    </source>
</evidence>
<feature type="compositionally biased region" description="Polar residues" evidence="1">
    <location>
        <begin position="49"/>
        <end position="58"/>
    </location>
</feature>
<feature type="region of interest" description="Disordered" evidence="1">
    <location>
        <begin position="30"/>
        <end position="61"/>
    </location>
</feature>
<evidence type="ECO:0000256" key="1">
    <source>
        <dbReference type="SAM" id="MobiDB-lite"/>
    </source>
</evidence>
<dbReference type="CTD" id="729852"/>
<dbReference type="PANTHER" id="PTHR36291">
    <property type="entry name" value="UBAP1-MVB12-ASSOCIATED (UMA)-DOMAIN CONTAINING PROTEIN 1"/>
    <property type="match status" value="1"/>
</dbReference>
<gene>
    <name evidence="3" type="primary">UMAD1</name>
</gene>
<dbReference type="PANTHER" id="PTHR36291:SF1">
    <property type="entry name" value="UBAP1-MVB12-ASSOCIATED (UMA)-DOMAIN CONTAINING PROTEIN 1"/>
    <property type="match status" value="1"/>
</dbReference>
<dbReference type="Proteomes" id="UP000472274">
    <property type="component" value="Unplaced"/>
</dbReference>
<feature type="compositionally biased region" description="Basic and acidic residues" evidence="1">
    <location>
        <begin position="32"/>
        <end position="43"/>
    </location>
</feature>
<dbReference type="InterPro" id="IPR053292">
    <property type="entry name" value="UBAP1-MVB12_assoc_domain"/>
</dbReference>
<sequence>MFNFFRKSQDSKKVSLPEREADGFVLLGDTINEQRRASEDKNSFPETGPTYSQPVQPNTEKHSHLTVVGAEEGNETSQHLESNHFMSEFLSDVPFTLAPHVLAAQDTSNGLPDQLLSYNINDNLSRFWYDFTLENSVLCDL</sequence>
<feature type="domain" description="UMA" evidence="2">
    <location>
        <begin position="90"/>
        <end position="138"/>
    </location>
</feature>
<dbReference type="RefSeq" id="XP_026505221.1">
    <property type="nucleotide sequence ID" value="XM_026649436.1"/>
</dbReference>
<dbReference type="GeneTree" id="ENSGT00390000003051"/>
<dbReference type="InterPro" id="IPR023340">
    <property type="entry name" value="UMA"/>
</dbReference>